<evidence type="ECO:0000259" key="5">
    <source>
        <dbReference type="PROSITE" id="PS50931"/>
    </source>
</evidence>
<dbReference type="InterPro" id="IPR050176">
    <property type="entry name" value="LTTR"/>
</dbReference>
<proteinExistence type="inferred from homology"/>
<dbReference type="InterPro" id="IPR036388">
    <property type="entry name" value="WH-like_DNA-bd_sf"/>
</dbReference>
<dbReference type="EMBL" id="SDPN01000016">
    <property type="protein sequence ID" value="RXZ70289.1"/>
    <property type="molecule type" value="Genomic_DNA"/>
</dbReference>
<sequence length="332" mass="35899">MPSRSHVGDRHDGSSHVVALERSTPMILSTDLVRTLAEIAETGSLDAAARRLEITPSAVSQRLKSLETLLGRVVLVRSKPVRLTTAGDSVVRFARQAQQLEDEVLRNLGVVSRGIRPRISVRVDTDLRSYWVAAVASAAADIPVDISMFEEGVWDDGRESGQAAIAVTVRPEEAPGWETISLGSVGFDAVASPAFVERWGLLRAGSLSFSNDAPTVIVRGRERRHNTFLTADTHTVSDSITTVPSTEIALAFAEAGHGWCLLPRTVTTTSLQRGRLLRVSTTSIREDYQLQRWGIHTPAVEAVISRLQQTADTLFTSDIGGIERGGLSDATA</sequence>
<evidence type="ECO:0000313" key="7">
    <source>
        <dbReference type="Proteomes" id="UP000293865"/>
    </source>
</evidence>
<dbReference type="SUPFAM" id="SSF46785">
    <property type="entry name" value="Winged helix' DNA-binding domain"/>
    <property type="match status" value="1"/>
</dbReference>
<dbReference type="AlphaFoldDB" id="A0A4Q2KZ26"/>
<evidence type="ECO:0000256" key="2">
    <source>
        <dbReference type="ARBA" id="ARBA00023015"/>
    </source>
</evidence>
<dbReference type="GO" id="GO:0003700">
    <property type="term" value="F:DNA-binding transcription factor activity"/>
    <property type="evidence" value="ECO:0007669"/>
    <property type="project" value="InterPro"/>
</dbReference>
<dbReference type="InterPro" id="IPR000847">
    <property type="entry name" value="LysR_HTH_N"/>
</dbReference>
<dbReference type="Gene3D" id="1.10.10.10">
    <property type="entry name" value="Winged helix-like DNA-binding domain superfamily/Winged helix DNA-binding domain"/>
    <property type="match status" value="1"/>
</dbReference>
<dbReference type="InterPro" id="IPR005119">
    <property type="entry name" value="LysR_subst-bd"/>
</dbReference>
<evidence type="ECO:0000256" key="4">
    <source>
        <dbReference type="ARBA" id="ARBA00023163"/>
    </source>
</evidence>
<dbReference type="OrthoDB" id="3252676at2"/>
<evidence type="ECO:0000256" key="3">
    <source>
        <dbReference type="ARBA" id="ARBA00023125"/>
    </source>
</evidence>
<keyword evidence="4" id="KW-0804">Transcription</keyword>
<organism evidence="6 7">
    <name type="scientific">Agromyces albus</name>
    <dbReference type="NCBI Taxonomy" id="205332"/>
    <lineage>
        <taxon>Bacteria</taxon>
        <taxon>Bacillati</taxon>
        <taxon>Actinomycetota</taxon>
        <taxon>Actinomycetes</taxon>
        <taxon>Micrococcales</taxon>
        <taxon>Microbacteriaceae</taxon>
        <taxon>Agromyces</taxon>
    </lineage>
</organism>
<dbReference type="SUPFAM" id="SSF53850">
    <property type="entry name" value="Periplasmic binding protein-like II"/>
    <property type="match status" value="1"/>
</dbReference>
<feature type="domain" description="HTH lysR-type" evidence="5">
    <location>
        <begin position="28"/>
        <end position="84"/>
    </location>
</feature>
<dbReference type="Pfam" id="PF03466">
    <property type="entry name" value="LysR_substrate"/>
    <property type="match status" value="1"/>
</dbReference>
<keyword evidence="3" id="KW-0238">DNA-binding</keyword>
<dbReference type="Gene3D" id="3.40.190.290">
    <property type="match status" value="1"/>
</dbReference>
<comment type="similarity">
    <text evidence="1">Belongs to the LysR transcriptional regulatory family.</text>
</comment>
<dbReference type="PROSITE" id="PS50931">
    <property type="entry name" value="HTH_LYSR"/>
    <property type="match status" value="1"/>
</dbReference>
<evidence type="ECO:0000256" key="1">
    <source>
        <dbReference type="ARBA" id="ARBA00009437"/>
    </source>
</evidence>
<keyword evidence="7" id="KW-1185">Reference proteome</keyword>
<dbReference type="PANTHER" id="PTHR30579">
    <property type="entry name" value="TRANSCRIPTIONAL REGULATOR"/>
    <property type="match status" value="1"/>
</dbReference>
<dbReference type="Pfam" id="PF00126">
    <property type="entry name" value="HTH_1"/>
    <property type="match status" value="1"/>
</dbReference>
<dbReference type="GO" id="GO:0003677">
    <property type="term" value="F:DNA binding"/>
    <property type="evidence" value="ECO:0007669"/>
    <property type="project" value="UniProtKB-KW"/>
</dbReference>
<dbReference type="PANTHER" id="PTHR30579:SF2">
    <property type="entry name" value="HTH-TYPE TRANSCRIPTIONAL REGULATOR ARGP"/>
    <property type="match status" value="1"/>
</dbReference>
<reference evidence="6 7" key="1">
    <citation type="submission" date="2019-01" db="EMBL/GenBank/DDBJ databases">
        <title>Agromyces.</title>
        <authorList>
            <person name="Li J."/>
        </authorList>
    </citation>
    <scope>NUCLEOTIDE SEQUENCE [LARGE SCALE GENOMIC DNA]</scope>
    <source>
        <strain evidence="6 7">DSM 15934</strain>
    </source>
</reference>
<dbReference type="InterPro" id="IPR036390">
    <property type="entry name" value="WH_DNA-bd_sf"/>
</dbReference>
<comment type="caution">
    <text evidence="6">The sequence shown here is derived from an EMBL/GenBank/DDBJ whole genome shotgun (WGS) entry which is preliminary data.</text>
</comment>
<accession>A0A4Q2KZ26</accession>
<name>A0A4Q2KZ26_9MICO</name>
<keyword evidence="2" id="KW-0805">Transcription regulation</keyword>
<dbReference type="Proteomes" id="UP000293865">
    <property type="component" value="Unassembled WGS sequence"/>
</dbReference>
<gene>
    <name evidence="6" type="ORF">ESP51_10400</name>
</gene>
<protein>
    <submittedName>
        <fullName evidence="6">LysR family transcriptional regulator</fullName>
    </submittedName>
</protein>
<evidence type="ECO:0000313" key="6">
    <source>
        <dbReference type="EMBL" id="RXZ70289.1"/>
    </source>
</evidence>